<name>A0A5E4R4T3_9NEOP</name>
<dbReference type="InterPro" id="IPR012292">
    <property type="entry name" value="Globin/Proto"/>
</dbReference>
<evidence type="ECO:0000259" key="6">
    <source>
        <dbReference type="PROSITE" id="PS01033"/>
    </source>
</evidence>
<accession>A0A5E4R4T3</accession>
<dbReference type="GO" id="GO:0005506">
    <property type="term" value="F:iron ion binding"/>
    <property type="evidence" value="ECO:0007669"/>
    <property type="project" value="InterPro"/>
</dbReference>
<dbReference type="InterPro" id="IPR044399">
    <property type="entry name" value="Mb-like_M"/>
</dbReference>
<evidence type="ECO:0000256" key="1">
    <source>
        <dbReference type="ARBA" id="ARBA00011245"/>
    </source>
</evidence>
<dbReference type="PANTHER" id="PTHR46783:SF1">
    <property type="entry name" value="CYTOGLOBIN-1-RELATED"/>
    <property type="match status" value="1"/>
</dbReference>
<reference evidence="7 8" key="1">
    <citation type="submission" date="2017-07" db="EMBL/GenBank/DDBJ databases">
        <authorList>
            <person name="Talla V."/>
            <person name="Backstrom N."/>
        </authorList>
    </citation>
    <scope>NUCLEOTIDE SEQUENCE [LARGE SCALE GENOMIC DNA]</scope>
</reference>
<evidence type="ECO:0000256" key="5">
    <source>
        <dbReference type="RuleBase" id="RU000356"/>
    </source>
</evidence>
<evidence type="ECO:0000256" key="4">
    <source>
        <dbReference type="ARBA" id="ARBA00023004"/>
    </source>
</evidence>
<keyword evidence="5" id="KW-0561">Oxygen transport</keyword>
<dbReference type="AlphaFoldDB" id="A0A5E4R4T3"/>
<dbReference type="GO" id="GO:0005344">
    <property type="term" value="F:oxygen carrier activity"/>
    <property type="evidence" value="ECO:0007669"/>
    <property type="project" value="UniProtKB-KW"/>
</dbReference>
<gene>
    <name evidence="7" type="ORF">LSINAPIS_LOCUS14250</name>
</gene>
<evidence type="ECO:0000313" key="8">
    <source>
        <dbReference type="Proteomes" id="UP000324832"/>
    </source>
</evidence>
<keyword evidence="2 5" id="KW-0349">Heme</keyword>
<dbReference type="Gene3D" id="1.10.490.10">
    <property type="entry name" value="Globins"/>
    <property type="match status" value="1"/>
</dbReference>
<dbReference type="GO" id="GO:0019825">
    <property type="term" value="F:oxygen binding"/>
    <property type="evidence" value="ECO:0007669"/>
    <property type="project" value="InterPro"/>
</dbReference>
<dbReference type="PROSITE" id="PS01033">
    <property type="entry name" value="GLOBIN"/>
    <property type="match status" value="1"/>
</dbReference>
<organism evidence="7 8">
    <name type="scientific">Leptidea sinapis</name>
    <dbReference type="NCBI Taxonomy" id="189913"/>
    <lineage>
        <taxon>Eukaryota</taxon>
        <taxon>Metazoa</taxon>
        <taxon>Ecdysozoa</taxon>
        <taxon>Arthropoda</taxon>
        <taxon>Hexapoda</taxon>
        <taxon>Insecta</taxon>
        <taxon>Pterygota</taxon>
        <taxon>Neoptera</taxon>
        <taxon>Endopterygota</taxon>
        <taxon>Lepidoptera</taxon>
        <taxon>Glossata</taxon>
        <taxon>Ditrysia</taxon>
        <taxon>Papilionoidea</taxon>
        <taxon>Pieridae</taxon>
        <taxon>Dismorphiinae</taxon>
        <taxon>Leptidea</taxon>
    </lineage>
</organism>
<protein>
    <recommendedName>
        <fullName evidence="6">Globin domain-containing protein</fullName>
    </recommendedName>
</protein>
<dbReference type="GO" id="GO:0020037">
    <property type="term" value="F:heme binding"/>
    <property type="evidence" value="ECO:0007669"/>
    <property type="project" value="InterPro"/>
</dbReference>
<sequence length="172" mass="19791">MGGWLSYLWWGGNPDVKNPISGLTRREVYAVQQSWAPVYADAVTNGTELLRRLFNAYPETKEFFKMIKKLSEEEYTSNFQFKAHVINLMSALNLAVANLNQPEVVAAMMNKLGESHRKRSIQEKHFHGLKEVIVKMFIEVLKLDSGTLGAWDKTVNFWYKNIFTTLNSNDAR</sequence>
<keyword evidence="3" id="KW-0479">Metal-binding</keyword>
<dbReference type="InterPro" id="IPR009050">
    <property type="entry name" value="Globin-like_sf"/>
</dbReference>
<dbReference type="Proteomes" id="UP000324832">
    <property type="component" value="Unassembled WGS sequence"/>
</dbReference>
<evidence type="ECO:0000313" key="7">
    <source>
        <dbReference type="EMBL" id="VVD04512.1"/>
    </source>
</evidence>
<comment type="subunit">
    <text evidence="1">Monomer.</text>
</comment>
<dbReference type="SUPFAM" id="SSF46458">
    <property type="entry name" value="Globin-like"/>
    <property type="match status" value="1"/>
</dbReference>
<keyword evidence="5" id="KW-0813">Transport</keyword>
<keyword evidence="8" id="KW-1185">Reference proteome</keyword>
<dbReference type="GO" id="GO:0016491">
    <property type="term" value="F:oxidoreductase activity"/>
    <property type="evidence" value="ECO:0007669"/>
    <property type="project" value="TreeGrafter"/>
</dbReference>
<evidence type="ECO:0000256" key="2">
    <source>
        <dbReference type="ARBA" id="ARBA00022617"/>
    </source>
</evidence>
<feature type="domain" description="Globin" evidence="6">
    <location>
        <begin position="22"/>
        <end position="167"/>
    </location>
</feature>
<comment type="similarity">
    <text evidence="5">Belongs to the globin family.</text>
</comment>
<evidence type="ECO:0000256" key="3">
    <source>
        <dbReference type="ARBA" id="ARBA00022723"/>
    </source>
</evidence>
<dbReference type="CDD" id="cd01040">
    <property type="entry name" value="Mb-like"/>
    <property type="match status" value="1"/>
</dbReference>
<dbReference type="EMBL" id="FZQP02006870">
    <property type="protein sequence ID" value="VVD04512.1"/>
    <property type="molecule type" value="Genomic_DNA"/>
</dbReference>
<dbReference type="InterPro" id="IPR013314">
    <property type="entry name" value="Globin_lamprey/hagfish"/>
</dbReference>
<keyword evidence="4" id="KW-0408">Iron</keyword>
<proteinExistence type="inferred from homology"/>
<dbReference type="PANTHER" id="PTHR46783">
    <property type="entry name" value="CYTOGLOBIN"/>
    <property type="match status" value="1"/>
</dbReference>
<dbReference type="Pfam" id="PF00042">
    <property type="entry name" value="Globin"/>
    <property type="match status" value="1"/>
</dbReference>
<dbReference type="InterPro" id="IPR000971">
    <property type="entry name" value="Globin"/>
</dbReference>